<sequence length="338" mass="37897">MENERKKEHLENFLKSNFKSNTLFENVYIEHFALTDLNFKEIDTSVNFLGKKLSFPLIINAMTGGAETSYDVNEDLARLCKNFNIAFEVGSQKVALQDEELVETFTVVKDILDKKNIVISNLSALSSLDDVKKAVEMLNSDAISLHLNPAQEIVQFEGDRNFSGILENIENIVKNSNVPVIVKETGCGISKKTCEKLLNVGVKYIDISGFGGTNFIEIENLRRTDLDFTNIYGWGIPTAKCIIDCRNISKDFTLIGSGGIKTGEDIAKAIILGSDMTAIAGEVLRYLVHGGYKFAEDYLKSLIYQTKMIMLLLGVRNIEELKKVEYKIFGKLKDILNY</sequence>
<evidence type="ECO:0000313" key="15">
    <source>
        <dbReference type="Proteomes" id="UP000031386"/>
    </source>
</evidence>
<evidence type="ECO:0000256" key="8">
    <source>
        <dbReference type="ARBA" id="ARBA00023229"/>
    </source>
</evidence>
<dbReference type="STRING" id="33033.NW74_00220"/>
<keyword evidence="5 11" id="KW-0479">Metal-binding</keyword>
<dbReference type="GO" id="GO:0000287">
    <property type="term" value="F:magnesium ion binding"/>
    <property type="evidence" value="ECO:0007669"/>
    <property type="project" value="UniProtKB-UniRule"/>
</dbReference>
<dbReference type="GO" id="GO:0010181">
    <property type="term" value="F:FMN binding"/>
    <property type="evidence" value="ECO:0007669"/>
    <property type="project" value="UniProtKB-UniRule"/>
</dbReference>
<comment type="catalytic activity">
    <reaction evidence="11">
        <text>isopentenyl diphosphate = dimethylallyl diphosphate</text>
        <dbReference type="Rhea" id="RHEA:23284"/>
        <dbReference type="ChEBI" id="CHEBI:57623"/>
        <dbReference type="ChEBI" id="CHEBI:128769"/>
        <dbReference type="EC" id="5.3.3.2"/>
    </reaction>
</comment>
<dbReference type="RefSeq" id="WP_041953183.1">
    <property type="nucleotide sequence ID" value="NZ_CAJPUJ010000056.1"/>
</dbReference>
<feature type="binding site" evidence="11">
    <location>
        <position position="151"/>
    </location>
    <ligand>
        <name>substrate</name>
    </ligand>
</feature>
<comment type="cofactor">
    <cofactor evidence="1 11">
        <name>FMN</name>
        <dbReference type="ChEBI" id="CHEBI:58210"/>
    </cofactor>
</comment>
<keyword evidence="2 11" id="KW-0963">Cytoplasm</keyword>
<keyword evidence="15" id="KW-1185">Reference proteome</keyword>
<dbReference type="HAMAP" id="MF_00354">
    <property type="entry name" value="Idi_2"/>
    <property type="match status" value="1"/>
</dbReference>
<feature type="binding site" evidence="11">
    <location>
        <begin position="259"/>
        <end position="261"/>
    </location>
    <ligand>
        <name>FMN</name>
        <dbReference type="ChEBI" id="CHEBI:58210"/>
    </ligand>
</feature>
<comment type="similarity">
    <text evidence="11">Belongs to the IPP isomerase type 2 family.</text>
</comment>
<keyword evidence="8 11" id="KW-0414">Isoprene biosynthesis</keyword>
<dbReference type="Gene3D" id="3.20.20.70">
    <property type="entry name" value="Aldolase class I"/>
    <property type="match status" value="1"/>
</dbReference>
<dbReference type="NCBIfam" id="TIGR02151">
    <property type="entry name" value="IPP_isom_2"/>
    <property type="match status" value="1"/>
</dbReference>
<dbReference type="InterPro" id="IPR011179">
    <property type="entry name" value="IPdP_isomerase"/>
</dbReference>
<evidence type="ECO:0000256" key="7">
    <source>
        <dbReference type="ARBA" id="ARBA00022857"/>
    </source>
</evidence>
<dbReference type="KEGG" id="pmic:NW74_00220"/>
<dbReference type="CDD" id="cd02811">
    <property type="entry name" value="IDI-2_FMN"/>
    <property type="match status" value="1"/>
</dbReference>
<comment type="subcellular location">
    <subcellularLocation>
        <location evidence="11">Cytoplasm</location>
    </subcellularLocation>
</comment>
<dbReference type="Proteomes" id="UP000031386">
    <property type="component" value="Chromosome"/>
</dbReference>
<dbReference type="InterPro" id="IPR013785">
    <property type="entry name" value="Aldolase_TIM"/>
</dbReference>
<evidence type="ECO:0000256" key="11">
    <source>
        <dbReference type="HAMAP-Rule" id="MF_00354"/>
    </source>
</evidence>
<reference evidence="13 15" key="1">
    <citation type="submission" date="2014-10" db="EMBL/GenBank/DDBJ databases">
        <title>Complete genome sequence of Parvimonas micra KCOM 1535 (= ChDC B708).</title>
        <authorList>
            <person name="Kook J.-K."/>
            <person name="Park S.-N."/>
            <person name="Lim Y.K."/>
            <person name="Roh H."/>
        </authorList>
    </citation>
    <scope>NUCLEOTIDE SEQUENCE [LARGE SCALE GENOMIC DNA]</scope>
    <source>
        <strain evidence="13">KCOM 1535</strain>
        <strain evidence="15">KCOM 1535 / ChDC B708</strain>
    </source>
</reference>
<evidence type="ECO:0000259" key="12">
    <source>
        <dbReference type="Pfam" id="PF01070"/>
    </source>
</evidence>
<dbReference type="Proteomes" id="UP000758611">
    <property type="component" value="Unassembled WGS sequence"/>
</dbReference>
<evidence type="ECO:0000256" key="5">
    <source>
        <dbReference type="ARBA" id="ARBA00022723"/>
    </source>
</evidence>
<dbReference type="OrthoDB" id="9795032at2"/>
<protein>
    <recommendedName>
        <fullName evidence="11">Isopentenyl-diphosphate delta-isomerase</fullName>
        <shortName evidence="11">IPP isomerase</shortName>
        <ecNumber evidence="11">5.3.3.2</ecNumber>
    </recommendedName>
    <alternativeName>
        <fullName evidence="11">Isopentenyl diphosphate:dimethylallyl diphosphate isomerase</fullName>
    </alternativeName>
    <alternativeName>
        <fullName evidence="11">Isopentenyl pyrophosphate isomerase</fullName>
    </alternativeName>
    <alternativeName>
        <fullName evidence="11">Type 2 isopentenyl diphosphate isomerase</fullName>
        <shortName evidence="11">IDI-2</shortName>
    </alternativeName>
</protein>
<evidence type="ECO:0000256" key="10">
    <source>
        <dbReference type="ARBA" id="ARBA00025810"/>
    </source>
</evidence>
<feature type="binding site" evidence="11">
    <location>
        <begin position="61"/>
        <end position="63"/>
    </location>
    <ligand>
        <name>FMN</name>
        <dbReference type="ChEBI" id="CHEBI:58210"/>
    </ligand>
</feature>
<reference evidence="14" key="2">
    <citation type="submission" date="2020-04" db="EMBL/GenBank/DDBJ databases">
        <title>Deep metagenomics examines the oral microbiome during advanced dental caries in children, revealing novel taxa and co-occurrences with host molecules.</title>
        <authorList>
            <person name="Baker J.L."/>
            <person name="Morton J.T."/>
            <person name="Dinis M."/>
            <person name="Alvarez R."/>
            <person name="Tran N.C."/>
            <person name="Knight R."/>
            <person name="Edlund A."/>
        </authorList>
    </citation>
    <scope>NUCLEOTIDE SEQUENCE</scope>
    <source>
        <strain evidence="14">JCVI_23_bin.11</strain>
    </source>
</reference>
<dbReference type="GO" id="GO:0016491">
    <property type="term" value="F:oxidoreductase activity"/>
    <property type="evidence" value="ECO:0007669"/>
    <property type="project" value="InterPro"/>
</dbReference>
<comment type="cofactor">
    <cofactor evidence="11">
        <name>Mg(2+)</name>
        <dbReference type="ChEBI" id="CHEBI:18420"/>
    </cofactor>
</comment>
<proteinExistence type="inferred from homology"/>
<evidence type="ECO:0000256" key="6">
    <source>
        <dbReference type="ARBA" id="ARBA00022842"/>
    </source>
</evidence>
<comment type="subunit">
    <text evidence="10 11">Homooctamer. Dimer of tetramers.</text>
</comment>
<dbReference type="EC" id="5.3.3.2" evidence="11"/>
<feature type="binding site" evidence="11">
    <location>
        <position position="121"/>
    </location>
    <ligand>
        <name>FMN</name>
        <dbReference type="ChEBI" id="CHEBI:58210"/>
    </ligand>
</feature>
<comment type="caution">
    <text evidence="11">Lacks conserved residue(s) required for the propagation of feature annotation.</text>
</comment>
<keyword evidence="7 11" id="KW-0521">NADP</keyword>
<dbReference type="GO" id="GO:0004452">
    <property type="term" value="F:isopentenyl-diphosphate delta-isomerase activity"/>
    <property type="evidence" value="ECO:0007669"/>
    <property type="project" value="UniProtKB-UniRule"/>
</dbReference>
<comment type="cofactor">
    <cofactor evidence="11">
        <name>NADPH</name>
        <dbReference type="ChEBI" id="CHEBI:57783"/>
    </cofactor>
</comment>
<dbReference type="EMBL" id="JABZRE010000034">
    <property type="protein sequence ID" value="MBF1307535.1"/>
    <property type="molecule type" value="Genomic_DNA"/>
</dbReference>
<dbReference type="PIRSF" id="PIRSF003314">
    <property type="entry name" value="IPP_isomerase"/>
    <property type="match status" value="1"/>
</dbReference>
<feature type="domain" description="FMN-dependent dehydrogenase" evidence="12">
    <location>
        <begin position="166"/>
        <end position="323"/>
    </location>
</feature>
<evidence type="ECO:0000313" key="14">
    <source>
        <dbReference type="EMBL" id="MBF1307535.1"/>
    </source>
</evidence>
<comment type="function">
    <text evidence="11">Involved in the biosynthesis of isoprenoids. Catalyzes the 1,3-allylic rearrangement of the homoallylic substrate isopentenyl (IPP) to its allylic isomer, dimethylallyl diphosphate (DMAPP).</text>
</comment>
<dbReference type="InterPro" id="IPR000262">
    <property type="entry name" value="FMN-dep_DH"/>
</dbReference>
<feature type="binding site" evidence="11">
    <location>
        <position position="183"/>
    </location>
    <ligand>
        <name>FMN</name>
        <dbReference type="ChEBI" id="CHEBI:58210"/>
    </ligand>
</feature>
<feature type="binding site" evidence="11">
    <location>
        <position position="91"/>
    </location>
    <ligand>
        <name>FMN</name>
        <dbReference type="ChEBI" id="CHEBI:58210"/>
    </ligand>
</feature>
<evidence type="ECO:0000256" key="1">
    <source>
        <dbReference type="ARBA" id="ARBA00001917"/>
    </source>
</evidence>
<dbReference type="PANTHER" id="PTHR43665:SF1">
    <property type="entry name" value="ISOPENTENYL-DIPHOSPHATE DELTA-ISOMERASE"/>
    <property type="match status" value="1"/>
</dbReference>
<keyword evidence="4 11" id="KW-0288">FMN</keyword>
<name>A0A0B4S028_9FIRM</name>
<evidence type="ECO:0000313" key="13">
    <source>
        <dbReference type="EMBL" id="AIZ35909.1"/>
    </source>
</evidence>
<accession>A0A0B4S028</accession>
<evidence type="ECO:0000256" key="2">
    <source>
        <dbReference type="ARBA" id="ARBA00022490"/>
    </source>
</evidence>
<dbReference type="GO" id="GO:0008299">
    <property type="term" value="P:isoprenoid biosynthetic process"/>
    <property type="evidence" value="ECO:0007669"/>
    <property type="project" value="UniProtKB-UniRule"/>
</dbReference>
<feature type="binding site" evidence="11">
    <location>
        <begin position="280"/>
        <end position="281"/>
    </location>
    <ligand>
        <name>FMN</name>
        <dbReference type="ChEBI" id="CHEBI:58210"/>
    </ligand>
</feature>
<organism evidence="13 15">
    <name type="scientific">Parvimonas micra</name>
    <dbReference type="NCBI Taxonomy" id="33033"/>
    <lineage>
        <taxon>Bacteria</taxon>
        <taxon>Bacillati</taxon>
        <taxon>Bacillota</taxon>
        <taxon>Tissierellia</taxon>
        <taxon>Tissierellales</taxon>
        <taxon>Peptoniphilaceae</taxon>
        <taxon>Parvimonas</taxon>
    </lineage>
</organism>
<dbReference type="SUPFAM" id="SSF51395">
    <property type="entry name" value="FMN-linked oxidoreductases"/>
    <property type="match status" value="1"/>
</dbReference>
<dbReference type="Pfam" id="PF01070">
    <property type="entry name" value="FMN_dh"/>
    <property type="match status" value="1"/>
</dbReference>
<dbReference type="AlphaFoldDB" id="A0A0B4S028"/>
<dbReference type="GO" id="GO:0070402">
    <property type="term" value="F:NADPH binding"/>
    <property type="evidence" value="ECO:0007669"/>
    <property type="project" value="UniProtKB-UniRule"/>
</dbReference>
<dbReference type="PANTHER" id="PTHR43665">
    <property type="entry name" value="ISOPENTENYL-DIPHOSPHATE DELTA-ISOMERASE"/>
    <property type="match status" value="1"/>
</dbReference>
<feature type="binding site" evidence="11">
    <location>
        <position position="213"/>
    </location>
    <ligand>
        <name>FMN</name>
        <dbReference type="ChEBI" id="CHEBI:58210"/>
    </ligand>
</feature>
<gene>
    <name evidence="11" type="primary">fni</name>
    <name evidence="14" type="ORF">HXM94_07155</name>
    <name evidence="13" type="ORF">NW74_00220</name>
</gene>
<feature type="binding site" evidence="11">
    <location>
        <position position="152"/>
    </location>
    <ligand>
        <name>Mg(2+)</name>
        <dbReference type="ChEBI" id="CHEBI:18420"/>
    </ligand>
</feature>
<keyword evidence="3 11" id="KW-0285">Flavoprotein</keyword>
<keyword evidence="6 11" id="KW-0460">Magnesium</keyword>
<feature type="binding site" evidence="11">
    <location>
        <begin position="91"/>
        <end position="93"/>
    </location>
    <ligand>
        <name>substrate</name>
    </ligand>
</feature>
<evidence type="ECO:0000256" key="3">
    <source>
        <dbReference type="ARBA" id="ARBA00022630"/>
    </source>
</evidence>
<evidence type="ECO:0000256" key="9">
    <source>
        <dbReference type="ARBA" id="ARBA00023235"/>
    </source>
</evidence>
<keyword evidence="9 11" id="KW-0413">Isomerase</keyword>
<dbReference type="GO" id="GO:0005737">
    <property type="term" value="C:cytoplasm"/>
    <property type="evidence" value="ECO:0007669"/>
    <property type="project" value="UniProtKB-SubCell"/>
</dbReference>
<feature type="binding site" evidence="11">
    <location>
        <position position="208"/>
    </location>
    <ligand>
        <name>FMN</name>
        <dbReference type="ChEBI" id="CHEBI:58210"/>
    </ligand>
</feature>
<feature type="binding site" evidence="11">
    <location>
        <begin position="5"/>
        <end position="6"/>
    </location>
    <ligand>
        <name>substrate</name>
    </ligand>
</feature>
<evidence type="ECO:0000256" key="4">
    <source>
        <dbReference type="ARBA" id="ARBA00022643"/>
    </source>
</evidence>
<dbReference type="EMBL" id="CP009761">
    <property type="protein sequence ID" value="AIZ35909.1"/>
    <property type="molecule type" value="Genomic_DNA"/>
</dbReference>